<keyword evidence="1" id="KW-1133">Transmembrane helix</keyword>
<protein>
    <recommendedName>
        <fullName evidence="4">Organic solvents resistance ABC transporter permease</fullName>
    </recommendedName>
</protein>
<reference evidence="2 3" key="1">
    <citation type="submission" date="2014-03" db="EMBL/GenBank/DDBJ databases">
        <title>Genomics of Bifidobacteria.</title>
        <authorList>
            <person name="Ventura M."/>
            <person name="Milani C."/>
            <person name="Lugli G.A."/>
        </authorList>
    </citation>
    <scope>NUCLEOTIDE SEQUENCE [LARGE SCALE GENOMIC DNA]</scope>
    <source>
        <strain evidence="2 3">LMG 11597</strain>
    </source>
</reference>
<feature type="transmembrane region" description="Helical" evidence="1">
    <location>
        <begin position="20"/>
        <end position="41"/>
    </location>
</feature>
<evidence type="ECO:0000313" key="3">
    <source>
        <dbReference type="Proteomes" id="UP000029055"/>
    </source>
</evidence>
<comment type="caution">
    <text evidence="2">The sequence shown here is derived from an EMBL/GenBank/DDBJ whole genome shotgun (WGS) entry which is preliminary data.</text>
</comment>
<accession>A0A087E9Q5</accession>
<gene>
    <name evidence="2" type="ORF">BISU_0513</name>
</gene>
<dbReference type="OrthoDB" id="3240451at2"/>
<evidence type="ECO:0008006" key="4">
    <source>
        <dbReference type="Google" id="ProtNLM"/>
    </source>
</evidence>
<dbReference type="STRING" id="77635.BISU_0513"/>
<keyword evidence="1" id="KW-0472">Membrane</keyword>
<keyword evidence="3" id="KW-1185">Reference proteome</keyword>
<name>A0A087E9Q5_9BIFI</name>
<dbReference type="InterPro" id="IPR043777">
    <property type="entry name" value="DUF5719"/>
</dbReference>
<dbReference type="EMBL" id="JGZR01000003">
    <property type="protein sequence ID" value="KFJ04506.1"/>
    <property type="molecule type" value="Genomic_DNA"/>
</dbReference>
<evidence type="ECO:0000256" key="1">
    <source>
        <dbReference type="SAM" id="Phobius"/>
    </source>
</evidence>
<sequence>MSEAPRRISRGAGRVRRVILAVITTVLLVALFAALSVFQLAPQWTDSTGVAASSRGYNVSQRQVTSYCPARMALSDDATYGDSEYHVSQGNIASAARYAAFGAVYQSSVGPLNADGGDETSLEDADAQGQADVKVAAGDADHGARLVDTRLLQAQSGTGSAAAIAAWATKGDLKGMSAASCVPTGLKQSFLLPDTATGTTQQLVVANPSAKATSLRVDVWGSKQTGTMTLSTGRTLNVAAYGQSTLDLAAGAPDQDALFVTVSSQEAPIAAVVRVVHMDGLTSKGSDFAMPLGSSTKTTTLDGISAGDSVALLAFSKENATFEASWMGGSGRGKPRTAQLTAGKVSTIDLGKAPKGASALLISSDTALQVAAKITGSGHDDSEDFALVNAVPAAASSAIVLPDKVGGDIIVGNPSDGLRKATLTAYDADGRHVGDNALKIDAHGVARLGSKDYGDNARLFVLDDNAGLQWGVRLSQDDVRNADLPDVAWLGPQPLEPRHARVRAVPNLLTVR</sequence>
<keyword evidence="1" id="KW-0812">Transmembrane</keyword>
<dbReference type="Pfam" id="PF18986">
    <property type="entry name" value="DUF5719"/>
    <property type="match status" value="1"/>
</dbReference>
<proteinExistence type="predicted"/>
<dbReference type="RefSeq" id="WP_024462881.1">
    <property type="nucleotide sequence ID" value="NZ_CP062939.1"/>
</dbReference>
<dbReference type="AlphaFoldDB" id="A0A087E9Q5"/>
<dbReference type="Proteomes" id="UP000029055">
    <property type="component" value="Unassembled WGS sequence"/>
</dbReference>
<organism evidence="2 3">
    <name type="scientific">Bifidobacterium subtile</name>
    <dbReference type="NCBI Taxonomy" id="77635"/>
    <lineage>
        <taxon>Bacteria</taxon>
        <taxon>Bacillati</taxon>
        <taxon>Actinomycetota</taxon>
        <taxon>Actinomycetes</taxon>
        <taxon>Bifidobacteriales</taxon>
        <taxon>Bifidobacteriaceae</taxon>
        <taxon>Bifidobacterium</taxon>
    </lineage>
</organism>
<dbReference type="eggNOG" id="ENOG5033QBB">
    <property type="taxonomic scope" value="Bacteria"/>
</dbReference>
<evidence type="ECO:0000313" key="2">
    <source>
        <dbReference type="EMBL" id="KFJ04506.1"/>
    </source>
</evidence>